<gene>
    <name evidence="1" type="ORF">MNB_SV-13-410</name>
</gene>
<sequence>MSKKITVGPVGYMPQSAPSMGVELSPEGQALLYGNIVSEEEAMRDAAKALLTMDNPTIFPGPQVLWDWRDDVADKSAAILDMAAEIPNCKIIPMPDYRPKYPKIDVKAEINPNHPNLTILDNKIKACVFIGVHCHYANLTLRMIRAGTSCYTVAMCAMMGHEEAMASIRDVHADSIVKFKEIIIEVRNELGIEHTTTMPPENPSLPKEDWGTLTPADYGEYRSLIMSKKGEHVTAVE</sequence>
<dbReference type="Pfam" id="PF02552">
    <property type="entry name" value="CO_dh"/>
    <property type="match status" value="1"/>
</dbReference>
<reference evidence="1" key="1">
    <citation type="submission" date="2016-10" db="EMBL/GenBank/DDBJ databases">
        <authorList>
            <person name="de Groot N.N."/>
        </authorList>
    </citation>
    <scope>NUCLEOTIDE SEQUENCE</scope>
</reference>
<dbReference type="AlphaFoldDB" id="A0A1W1BHP8"/>
<protein>
    <recommendedName>
        <fullName evidence="2">2-oxoglutarate:ferredoxin oxidoreductase</fullName>
    </recommendedName>
</protein>
<dbReference type="InterPro" id="IPR003704">
    <property type="entry name" value="CdhB"/>
</dbReference>
<accession>A0A1W1BHP8</accession>
<organism evidence="1">
    <name type="scientific">hydrothermal vent metagenome</name>
    <dbReference type="NCBI Taxonomy" id="652676"/>
    <lineage>
        <taxon>unclassified sequences</taxon>
        <taxon>metagenomes</taxon>
        <taxon>ecological metagenomes</taxon>
    </lineage>
</organism>
<dbReference type="EMBL" id="FPHM01000008">
    <property type="protein sequence ID" value="SFV53033.1"/>
    <property type="molecule type" value="Genomic_DNA"/>
</dbReference>
<dbReference type="InterPro" id="IPR029035">
    <property type="entry name" value="DHS-like_NAD/FAD-binding_dom"/>
</dbReference>
<dbReference type="SUPFAM" id="SSF52467">
    <property type="entry name" value="DHS-like NAD/FAD-binding domain"/>
    <property type="match status" value="1"/>
</dbReference>
<evidence type="ECO:0000313" key="1">
    <source>
        <dbReference type="EMBL" id="SFV53033.1"/>
    </source>
</evidence>
<proteinExistence type="predicted"/>
<evidence type="ECO:0008006" key="2">
    <source>
        <dbReference type="Google" id="ProtNLM"/>
    </source>
</evidence>
<name>A0A1W1BHP8_9ZZZZ</name>
<dbReference type="GO" id="GO:0019385">
    <property type="term" value="P:methanogenesis, from acetate"/>
    <property type="evidence" value="ECO:0007669"/>
    <property type="project" value="InterPro"/>
</dbReference>